<evidence type="ECO:0000256" key="3">
    <source>
        <dbReference type="ARBA" id="ARBA00022618"/>
    </source>
</evidence>
<reference evidence="12 13" key="1">
    <citation type="submission" date="2013-06" db="EMBL/GenBank/DDBJ databases">
        <authorList>
            <person name="Weinstock G."/>
            <person name="Sodergren E."/>
            <person name="Lobos E.A."/>
            <person name="Fulton L."/>
            <person name="Fulton R."/>
            <person name="Courtney L."/>
            <person name="Fronick C."/>
            <person name="O'Laughlin M."/>
            <person name="Godfrey J."/>
            <person name="Wilson R.M."/>
            <person name="Miner T."/>
            <person name="Farmer C."/>
            <person name="Delehaunty K."/>
            <person name="Cordes M."/>
            <person name="Minx P."/>
            <person name="Tomlinson C."/>
            <person name="Chen J."/>
            <person name="Wollam A."/>
            <person name="Pepin K.H."/>
            <person name="Bhonagiri V."/>
            <person name="Zhang X."/>
            <person name="Warren W."/>
            <person name="Mitreva M."/>
            <person name="Mardis E.R."/>
            <person name="Wilson R.K."/>
        </authorList>
    </citation>
    <scope>NUCLEOTIDE SEQUENCE [LARGE SCALE GENOMIC DNA]</scope>
    <source>
        <strain evidence="12 13">W1703</strain>
    </source>
</reference>
<dbReference type="Proteomes" id="UP000016617">
    <property type="component" value="Unassembled WGS sequence"/>
</dbReference>
<dbReference type="Pfam" id="PF02899">
    <property type="entry name" value="Phage_int_SAM_1"/>
    <property type="match status" value="1"/>
</dbReference>
<dbReference type="NCBIfam" id="NF003462">
    <property type="entry name" value="PRK05084.1"/>
    <property type="match status" value="1"/>
</dbReference>
<dbReference type="SUPFAM" id="SSF56349">
    <property type="entry name" value="DNA breaking-rejoining enzymes"/>
    <property type="match status" value="1"/>
</dbReference>
<dbReference type="HOGENOM" id="CLU_027562_9_6_9"/>
<name>U2J3H8_9STRE</name>
<evidence type="ECO:0000256" key="7">
    <source>
        <dbReference type="ARBA" id="ARBA00023172"/>
    </source>
</evidence>
<dbReference type="GO" id="GO:0006310">
    <property type="term" value="P:DNA recombination"/>
    <property type="evidence" value="ECO:0007669"/>
    <property type="project" value="UniProtKB-UniRule"/>
</dbReference>
<dbReference type="InterPro" id="IPR050090">
    <property type="entry name" value="Tyrosine_recombinase_XerCD"/>
</dbReference>
<dbReference type="InterPro" id="IPR004107">
    <property type="entry name" value="Integrase_SAM-like_N"/>
</dbReference>
<dbReference type="InterPro" id="IPR023670">
    <property type="entry name" value="Recomb_XerS"/>
</dbReference>
<evidence type="ECO:0000259" key="11">
    <source>
        <dbReference type="PROSITE" id="PS51900"/>
    </source>
</evidence>
<keyword evidence="6 9" id="KW-0238">DNA-binding</keyword>
<dbReference type="AlphaFoldDB" id="U2J3H8"/>
<dbReference type="InterPro" id="IPR010998">
    <property type="entry name" value="Integrase_recombinase_N"/>
</dbReference>
<dbReference type="HAMAP" id="MF_01816">
    <property type="entry name" value="Recomb_XerS"/>
    <property type="match status" value="1"/>
</dbReference>
<accession>U2J3H8</accession>
<dbReference type="EMBL" id="AWVA01000103">
    <property type="protein sequence ID" value="ERJ74330.1"/>
    <property type="molecule type" value="Genomic_DNA"/>
</dbReference>
<keyword evidence="5 9" id="KW-0229">DNA integration</keyword>
<evidence type="ECO:0000313" key="12">
    <source>
        <dbReference type="EMBL" id="ERJ74330.1"/>
    </source>
</evidence>
<feature type="domain" description="Tyr recombinase" evidence="10">
    <location>
        <begin position="181"/>
        <end position="366"/>
    </location>
</feature>
<dbReference type="Gene3D" id="1.10.443.10">
    <property type="entry name" value="Intergrase catalytic core"/>
    <property type="match status" value="1"/>
</dbReference>
<evidence type="ECO:0000256" key="6">
    <source>
        <dbReference type="ARBA" id="ARBA00023125"/>
    </source>
</evidence>
<dbReference type="GO" id="GO:0007059">
    <property type="term" value="P:chromosome segregation"/>
    <property type="evidence" value="ECO:0007669"/>
    <property type="project" value="UniProtKB-UniRule"/>
</dbReference>
<evidence type="ECO:0000256" key="4">
    <source>
        <dbReference type="ARBA" id="ARBA00022829"/>
    </source>
</evidence>
<gene>
    <name evidence="9" type="primary">xerS</name>
    <name evidence="12" type="ORF">HMPREF1557_01731</name>
</gene>
<dbReference type="Gene3D" id="1.10.150.130">
    <property type="match status" value="1"/>
</dbReference>
<dbReference type="PROSITE" id="PS51900">
    <property type="entry name" value="CB"/>
    <property type="match status" value="1"/>
</dbReference>
<dbReference type="Pfam" id="PF00589">
    <property type="entry name" value="Phage_integrase"/>
    <property type="match status" value="1"/>
</dbReference>
<feature type="active site" evidence="9">
    <location>
        <position position="222"/>
    </location>
</feature>
<evidence type="ECO:0000256" key="1">
    <source>
        <dbReference type="ARBA" id="ARBA00004496"/>
    </source>
</evidence>
<evidence type="ECO:0000256" key="5">
    <source>
        <dbReference type="ARBA" id="ARBA00022908"/>
    </source>
</evidence>
<dbReference type="InterPro" id="IPR044068">
    <property type="entry name" value="CB"/>
</dbReference>
<dbReference type="InterPro" id="IPR002104">
    <property type="entry name" value="Integrase_catalytic"/>
</dbReference>
<evidence type="ECO:0000259" key="10">
    <source>
        <dbReference type="PROSITE" id="PS51898"/>
    </source>
</evidence>
<dbReference type="GO" id="GO:0009037">
    <property type="term" value="F:tyrosine-based site-specific recombinase activity"/>
    <property type="evidence" value="ECO:0007669"/>
    <property type="project" value="UniProtKB-UniRule"/>
</dbReference>
<feature type="active site" evidence="9">
    <location>
        <position position="318"/>
    </location>
</feature>
<keyword evidence="3 9" id="KW-0132">Cell division</keyword>
<keyword evidence="2 9" id="KW-0963">Cytoplasm</keyword>
<keyword evidence="8 9" id="KW-0131">Cell cycle</keyword>
<keyword evidence="7 9" id="KW-0233">DNA recombination</keyword>
<feature type="domain" description="Core-binding (CB)" evidence="11">
    <location>
        <begin position="28"/>
        <end position="133"/>
    </location>
</feature>
<evidence type="ECO:0000256" key="9">
    <source>
        <dbReference type="HAMAP-Rule" id="MF_01816"/>
    </source>
</evidence>
<dbReference type="PROSITE" id="PS51898">
    <property type="entry name" value="TYR_RECOMBINASE"/>
    <property type="match status" value="1"/>
</dbReference>
<comment type="caution">
    <text evidence="12">The sequence shown here is derived from an EMBL/GenBank/DDBJ whole genome shotgun (WGS) entry which is preliminary data.</text>
</comment>
<proteinExistence type="inferred from homology"/>
<comment type="subcellular location">
    <subcellularLocation>
        <location evidence="1 9">Cytoplasm</location>
    </subcellularLocation>
</comment>
<dbReference type="InterPro" id="IPR013762">
    <property type="entry name" value="Integrase-like_cat_sf"/>
</dbReference>
<feature type="active site" evidence="9">
    <location>
        <position position="246"/>
    </location>
</feature>
<comment type="function">
    <text evidence="9">Site-specific tyrosine recombinase, which acts by catalyzing the cutting and rejoining of the recombining DNA molecules. Essential to convert dimers of the bacterial chromosome into monomers to permit their segregation at cell division.</text>
</comment>
<feature type="active site" evidence="9">
    <location>
        <position position="321"/>
    </location>
</feature>
<comment type="similarity">
    <text evidence="9">Belongs to the 'phage' integrase family. XerS subfamily.</text>
</comment>
<dbReference type="GO" id="GO:0005737">
    <property type="term" value="C:cytoplasm"/>
    <property type="evidence" value="ECO:0007669"/>
    <property type="project" value="UniProtKB-SubCell"/>
</dbReference>
<dbReference type="GO" id="GO:0051301">
    <property type="term" value="P:cell division"/>
    <property type="evidence" value="ECO:0007669"/>
    <property type="project" value="UniProtKB-KW"/>
</dbReference>
<sequence length="368" mass="42769">MGSWNPPDWEKNMRRDLLLEKIEELKALMPWYVLDYYQSKLSVPYSLTTLYEYLKEYRRFFEWLMDADLTDAKKLADIPLQVLEHLSKKDMEAFILYLRERPSLNTYSTKNGVSQTTINRTLSALSSLYKYLTEEVENDNGEPYFYRNVMKKVATKKKKETLAARAENIKQKLFLGDETMEFLDYVDKEYEGKLSNRAKSSFRKNKERDLAIIALLLASGVRLSEAVNLDMKDVNLNMMVIEVTRKGGKRDSVNVASFAKPYLEAYLKVRKSRYKAEKGDLALFLSEYRGVPNRIDASSIEKMVGKYSQDFKIRVTPHKLRHTLATRLYDATKSQVLVSHQLGHASTQVTDLYTHIVNDEQKNALDNL</sequence>
<evidence type="ECO:0000256" key="8">
    <source>
        <dbReference type="ARBA" id="ARBA00023306"/>
    </source>
</evidence>
<evidence type="ECO:0000313" key="13">
    <source>
        <dbReference type="Proteomes" id="UP000016617"/>
    </source>
</evidence>
<organism evidence="12 13">
    <name type="scientific">Streptococcus sobrinus W1703</name>
    <dbReference type="NCBI Taxonomy" id="1227275"/>
    <lineage>
        <taxon>Bacteria</taxon>
        <taxon>Bacillati</taxon>
        <taxon>Bacillota</taxon>
        <taxon>Bacilli</taxon>
        <taxon>Lactobacillales</taxon>
        <taxon>Streptococcaceae</taxon>
        <taxon>Streptococcus</taxon>
    </lineage>
</organism>
<dbReference type="PANTHER" id="PTHR30349:SF77">
    <property type="entry name" value="TYROSINE RECOMBINASE XERC"/>
    <property type="match status" value="1"/>
</dbReference>
<comment type="activity regulation">
    <text evidence="9">FtsK is required for recombination.</text>
</comment>
<feature type="active site" description="O-(3'-phospho-DNA)-tyrosine intermediate" evidence="9">
    <location>
        <position position="353"/>
    </location>
</feature>
<feature type="active site" evidence="9">
    <location>
        <position position="344"/>
    </location>
</feature>
<keyword evidence="4 9" id="KW-0159">Chromosome partition</keyword>
<dbReference type="CDD" id="cd00397">
    <property type="entry name" value="DNA_BRE_C"/>
    <property type="match status" value="1"/>
</dbReference>
<evidence type="ECO:0000256" key="2">
    <source>
        <dbReference type="ARBA" id="ARBA00022490"/>
    </source>
</evidence>
<protein>
    <recommendedName>
        <fullName evidence="9">Tyrosine recombinase XerS</fullName>
    </recommendedName>
</protein>
<dbReference type="PATRIC" id="fig|1227275.3.peg.1544"/>
<dbReference type="PANTHER" id="PTHR30349">
    <property type="entry name" value="PHAGE INTEGRASE-RELATED"/>
    <property type="match status" value="1"/>
</dbReference>
<dbReference type="InterPro" id="IPR011010">
    <property type="entry name" value="DNA_brk_join_enz"/>
</dbReference>
<dbReference type="GO" id="GO:0003677">
    <property type="term" value="F:DNA binding"/>
    <property type="evidence" value="ECO:0007669"/>
    <property type="project" value="UniProtKB-UniRule"/>
</dbReference>